<name>Q6ZEN0_SYNY3</name>
<evidence type="ECO:0000313" key="1">
    <source>
        <dbReference type="EMBL" id="BAD01870.1"/>
    </source>
</evidence>
<dbReference type="Proteomes" id="UP000001425">
    <property type="component" value="Plasmid pSYSM"/>
</dbReference>
<evidence type="ECO:0000313" key="2">
    <source>
        <dbReference type="Proteomes" id="UP000001425"/>
    </source>
</evidence>
<sequence>MQSFNRRSPLDKHRELEEAATHNWILSTTEIKKLLGVKPKGETFTRGCWIFRRSGKIGNQSAWIVEKI</sequence>
<dbReference type="KEGG" id="syn:ssl5100"/>
<gene>
    <name evidence="1" type="ordered locus">ssl5100</name>
</gene>
<dbReference type="AlphaFoldDB" id="Q6ZEN0"/>
<reference evidence="1 2" key="1">
    <citation type="journal article" date="2003" name="DNA Res.">
        <title>Structural analysis of four large plasmids harboring in a unicellular cyanobacterium, Synechocystis sp. PCC 6803.</title>
        <authorList>
            <person name="Kaneko T."/>
            <person name="Nakamura Y."/>
            <person name="Sasamoto S."/>
            <person name="Watanabe A."/>
            <person name="Kohara M."/>
            <person name="Matsumoto M."/>
            <person name="Shimpo S."/>
            <person name="Yamada M."/>
            <person name="Tabata S."/>
        </authorList>
    </citation>
    <scope>NUCLEOTIDE SEQUENCE [LARGE SCALE GENOMIC DNA]</scope>
    <source>
        <strain evidence="2">ATCC 27184 / PCC 6803 / Kazusa</strain>
    </source>
</reference>
<proteinExistence type="predicted"/>
<accession>Q6ZEN0</accession>
<dbReference type="InParanoid" id="Q6ZEN0"/>
<organism evidence="1 2">
    <name type="scientific">Synechocystis sp. (strain ATCC 27184 / PCC 6803 / Kazusa)</name>
    <dbReference type="NCBI Taxonomy" id="1111708"/>
    <lineage>
        <taxon>Bacteria</taxon>
        <taxon>Bacillati</taxon>
        <taxon>Cyanobacteriota</taxon>
        <taxon>Cyanophyceae</taxon>
        <taxon>Synechococcales</taxon>
        <taxon>Merismopediaceae</taxon>
        <taxon>Synechocystis</taxon>
    </lineage>
</organism>
<keyword evidence="2" id="KW-1185">Reference proteome</keyword>
<dbReference type="EnsemblBacteria" id="BAD01870">
    <property type="protein sequence ID" value="BAD01870"/>
    <property type="gene ID" value="BAD01870"/>
</dbReference>
<geneLocation type="plasmid" evidence="1 2">
    <name>pSYSM</name>
</geneLocation>
<dbReference type="EMBL" id="AP004310">
    <property type="protein sequence ID" value="BAD01870.1"/>
    <property type="molecule type" value="Genomic_DNA"/>
</dbReference>
<keyword evidence="1" id="KW-0614">Plasmid</keyword>
<protein>
    <submittedName>
        <fullName evidence="1">Ssl5100 protein</fullName>
    </submittedName>
</protein>